<reference evidence="3" key="1">
    <citation type="submission" date="2017-01" db="EMBL/GenBank/DDBJ databases">
        <authorList>
            <person name="Varghese N."/>
            <person name="Submissions S."/>
        </authorList>
    </citation>
    <scope>NUCLEOTIDE SEQUENCE [LARGE SCALE GENOMIC DNA]</scope>
    <source>
        <strain evidence="3">DSM 23145</strain>
    </source>
</reference>
<dbReference type="InterPro" id="IPR000595">
    <property type="entry name" value="cNMP-bd_dom"/>
</dbReference>
<evidence type="ECO:0000313" key="2">
    <source>
        <dbReference type="EMBL" id="SIT00332.1"/>
    </source>
</evidence>
<proteinExistence type="predicted"/>
<name>A0A1N7NPV0_9FLAO</name>
<dbReference type="STRING" id="713588.SAMN05421789_11628"/>
<dbReference type="OrthoDB" id="680421at2"/>
<keyword evidence="2" id="KW-0808">Transferase</keyword>
<dbReference type="EMBL" id="FTOI01000016">
    <property type="protein sequence ID" value="SIT00332.1"/>
    <property type="molecule type" value="Genomic_DNA"/>
</dbReference>
<protein>
    <submittedName>
        <fullName evidence="2">cAMP-binding domain of CRP or a regulatory subunit of cAMP-dependent protein kinases</fullName>
    </submittedName>
</protein>
<organism evidence="2 3">
    <name type="scientific">Kaistella chaponensis</name>
    <dbReference type="NCBI Taxonomy" id="713588"/>
    <lineage>
        <taxon>Bacteria</taxon>
        <taxon>Pseudomonadati</taxon>
        <taxon>Bacteroidota</taxon>
        <taxon>Flavobacteriia</taxon>
        <taxon>Flavobacteriales</taxon>
        <taxon>Weeksellaceae</taxon>
        <taxon>Chryseobacterium group</taxon>
        <taxon>Kaistella</taxon>
    </lineage>
</organism>
<accession>A0A1N7NPV0</accession>
<sequence>MELIDALPLNLKTNKDIEKFLSEDFQTKDFKKAELISKQDQYNRNVYFIKNGLVRSFYYENGKEITTKFYTEGNLMANTDTLFQNNPTRYNFEAIEESTVEFCNYAKLEELCAVSLESANFSRFVLGNIITQMTDRISTLQFHTAKEKYLRLIHENPNIILRAPLGMIASYLGISQETLSRIRSEI</sequence>
<gene>
    <name evidence="2" type="ORF">SAMN05421789_11628</name>
</gene>
<dbReference type="CDD" id="cd00038">
    <property type="entry name" value="CAP_ED"/>
    <property type="match status" value="1"/>
</dbReference>
<evidence type="ECO:0000259" key="1">
    <source>
        <dbReference type="PROSITE" id="PS50042"/>
    </source>
</evidence>
<keyword evidence="3" id="KW-1185">Reference proteome</keyword>
<dbReference type="Pfam" id="PF00027">
    <property type="entry name" value="cNMP_binding"/>
    <property type="match status" value="1"/>
</dbReference>
<dbReference type="InterPro" id="IPR014710">
    <property type="entry name" value="RmlC-like_jellyroll"/>
</dbReference>
<dbReference type="Gene3D" id="2.60.120.10">
    <property type="entry name" value="Jelly Rolls"/>
    <property type="match status" value="1"/>
</dbReference>
<dbReference type="GO" id="GO:0016301">
    <property type="term" value="F:kinase activity"/>
    <property type="evidence" value="ECO:0007669"/>
    <property type="project" value="UniProtKB-KW"/>
</dbReference>
<evidence type="ECO:0000313" key="3">
    <source>
        <dbReference type="Proteomes" id="UP000185839"/>
    </source>
</evidence>
<dbReference type="SUPFAM" id="SSF51206">
    <property type="entry name" value="cAMP-binding domain-like"/>
    <property type="match status" value="1"/>
</dbReference>
<keyword evidence="2" id="KW-0418">Kinase</keyword>
<dbReference type="PROSITE" id="PS50042">
    <property type="entry name" value="CNMP_BINDING_3"/>
    <property type="match status" value="1"/>
</dbReference>
<dbReference type="RefSeq" id="WP_076388309.1">
    <property type="nucleotide sequence ID" value="NZ_FTOI01000016.1"/>
</dbReference>
<feature type="domain" description="Cyclic nucleotide-binding" evidence="1">
    <location>
        <begin position="21"/>
        <end position="87"/>
    </location>
</feature>
<dbReference type="Proteomes" id="UP000185839">
    <property type="component" value="Unassembled WGS sequence"/>
</dbReference>
<dbReference type="AlphaFoldDB" id="A0A1N7NPV0"/>
<dbReference type="InterPro" id="IPR018490">
    <property type="entry name" value="cNMP-bd_dom_sf"/>
</dbReference>